<evidence type="ECO:0000313" key="3">
    <source>
        <dbReference type="Proteomes" id="UP000078541"/>
    </source>
</evidence>
<sequence>VHCGGIRHIFAKCKCGTYKCKVCNKEGHLAKICKSNKNAVANANYLFGETEAETEEKSGLYLPSGTPYHTTRRHTVGPGDAVHQSPSSYPYHHMSGYQTLRPLPVLQCNMDPQVLPHTNLPLNLPLVQHQPPQNFQIKDQHLLKPPPVMGATGGFGRRASDGGANLHIFHQQHSSNINNDEDNGWSQPGSREQLQPVSK</sequence>
<proteinExistence type="predicted"/>
<dbReference type="AlphaFoldDB" id="A0A151K0F6"/>
<dbReference type="Proteomes" id="UP000078541">
    <property type="component" value="Unassembled WGS sequence"/>
</dbReference>
<protein>
    <recommendedName>
        <fullName evidence="4">CCHC-type domain-containing protein</fullName>
    </recommendedName>
</protein>
<organism evidence="2 3">
    <name type="scientific">Trachymyrmex septentrionalis</name>
    <dbReference type="NCBI Taxonomy" id="34720"/>
    <lineage>
        <taxon>Eukaryota</taxon>
        <taxon>Metazoa</taxon>
        <taxon>Ecdysozoa</taxon>
        <taxon>Arthropoda</taxon>
        <taxon>Hexapoda</taxon>
        <taxon>Insecta</taxon>
        <taxon>Pterygota</taxon>
        <taxon>Neoptera</taxon>
        <taxon>Endopterygota</taxon>
        <taxon>Hymenoptera</taxon>
        <taxon>Apocrita</taxon>
        <taxon>Aculeata</taxon>
        <taxon>Formicoidea</taxon>
        <taxon>Formicidae</taxon>
        <taxon>Myrmicinae</taxon>
        <taxon>Trachymyrmex</taxon>
    </lineage>
</organism>
<feature type="non-terminal residue" evidence="2">
    <location>
        <position position="1"/>
    </location>
</feature>
<dbReference type="EMBL" id="KQ981288">
    <property type="protein sequence ID" value="KYN43147.1"/>
    <property type="molecule type" value="Genomic_DNA"/>
</dbReference>
<reference evidence="2 3" key="1">
    <citation type="submission" date="2016-03" db="EMBL/GenBank/DDBJ databases">
        <title>Trachymyrmex septentrionalis WGS genome.</title>
        <authorList>
            <person name="Nygaard S."/>
            <person name="Hu H."/>
            <person name="Boomsma J."/>
            <person name="Zhang G."/>
        </authorList>
    </citation>
    <scope>NUCLEOTIDE SEQUENCE [LARGE SCALE GENOMIC DNA]</scope>
    <source>
        <strain evidence="2">Tsep2-gDNA-1</strain>
        <tissue evidence="2">Whole body</tissue>
    </source>
</reference>
<evidence type="ECO:0008006" key="4">
    <source>
        <dbReference type="Google" id="ProtNLM"/>
    </source>
</evidence>
<evidence type="ECO:0000313" key="2">
    <source>
        <dbReference type="EMBL" id="KYN43147.1"/>
    </source>
</evidence>
<keyword evidence="3" id="KW-1185">Reference proteome</keyword>
<gene>
    <name evidence="2" type="ORF">ALC56_02426</name>
</gene>
<feature type="region of interest" description="Disordered" evidence="1">
    <location>
        <begin position="175"/>
        <end position="199"/>
    </location>
</feature>
<name>A0A151K0F6_9HYME</name>
<evidence type="ECO:0000256" key="1">
    <source>
        <dbReference type="SAM" id="MobiDB-lite"/>
    </source>
</evidence>
<accession>A0A151K0F6</accession>
<dbReference type="STRING" id="34720.A0A151K0F6"/>